<dbReference type="InterPro" id="IPR055170">
    <property type="entry name" value="GFO_IDH_MocA-like_dom"/>
</dbReference>
<dbReference type="InterPro" id="IPR043906">
    <property type="entry name" value="Gfo/Idh/MocA_OxRdtase_bact_C"/>
</dbReference>
<dbReference type="InterPro" id="IPR036291">
    <property type="entry name" value="NAD(P)-bd_dom_sf"/>
</dbReference>
<gene>
    <name evidence="5" type="primary">iolG_14</name>
    <name evidence="5" type="ORF">ElP_50500</name>
</gene>
<name>A0A518H8C5_9BACT</name>
<protein>
    <submittedName>
        <fullName evidence="5">Inositol 2-dehydrogenase</fullName>
        <ecNumber evidence="5">1.1.1.18</ecNumber>
    </submittedName>
</protein>
<keyword evidence="5" id="KW-0560">Oxidoreductase</keyword>
<sequence length="447" mass="49861" precursor="true">MIRRQFFRAGAAGLALSAAGRFAEAAAAMQGKRVGLIGTGWYGKVDLFRLLQVAPVEVVSLCDVDSRLLSEAAEMVALRQKSGKTPRTYSDYREMLKEGDLDIVLVATPDHWHALPMIAAVEAGADVWVQKPISVDVAEGKAMLDAARKHGRVVQVGTQRRSTPHLIEARDRVVREGLLGKIGHAEVYCYYHMRNRSNPPDSAPPDHLDWEMWTGPAPMRPYNPIAHPRGWRSFTEYGNGIVGDMCIHMLDMLRWMCELGWPNRVSSSGGIYVHPEAKANISDTQTATFEFDEFPVVWQHRTWGHPVDPDYPWGATIYGDKGTLKLSVHSYDFIPEGDGEPIHGDVVYELDRYPEDRTEKDLERHVAPAVRLHMLDFLGAIESRGTPVADIEQGHISTASCILANLSMNLGRTLSWDPEAGKVVGDEEANRLLARPYRDPWRHPGTA</sequence>
<dbReference type="Gene3D" id="3.30.360.10">
    <property type="entry name" value="Dihydrodipicolinate Reductase, domain 2"/>
    <property type="match status" value="1"/>
</dbReference>
<dbReference type="Pfam" id="PF22725">
    <property type="entry name" value="GFO_IDH_MocA_C3"/>
    <property type="match status" value="1"/>
</dbReference>
<dbReference type="Gene3D" id="3.40.50.720">
    <property type="entry name" value="NAD(P)-binding Rossmann-like Domain"/>
    <property type="match status" value="1"/>
</dbReference>
<keyword evidence="6" id="KW-1185">Reference proteome</keyword>
<dbReference type="PANTHER" id="PTHR43818:SF5">
    <property type="entry name" value="OXIDOREDUCTASE FAMILY PROTEIN"/>
    <property type="match status" value="1"/>
</dbReference>
<dbReference type="OrthoDB" id="9788246at2"/>
<organism evidence="5 6">
    <name type="scientific">Tautonia plasticadhaerens</name>
    <dbReference type="NCBI Taxonomy" id="2527974"/>
    <lineage>
        <taxon>Bacteria</taxon>
        <taxon>Pseudomonadati</taxon>
        <taxon>Planctomycetota</taxon>
        <taxon>Planctomycetia</taxon>
        <taxon>Isosphaerales</taxon>
        <taxon>Isosphaeraceae</taxon>
        <taxon>Tautonia</taxon>
    </lineage>
</organism>
<evidence type="ECO:0000259" key="2">
    <source>
        <dbReference type="Pfam" id="PF01408"/>
    </source>
</evidence>
<dbReference type="SUPFAM" id="SSF51735">
    <property type="entry name" value="NAD(P)-binding Rossmann-fold domains"/>
    <property type="match status" value="1"/>
</dbReference>
<evidence type="ECO:0000313" key="5">
    <source>
        <dbReference type="EMBL" id="QDV37117.1"/>
    </source>
</evidence>
<evidence type="ECO:0000256" key="1">
    <source>
        <dbReference type="SAM" id="SignalP"/>
    </source>
</evidence>
<dbReference type="RefSeq" id="WP_145274460.1">
    <property type="nucleotide sequence ID" value="NZ_CP036426.1"/>
</dbReference>
<accession>A0A518H8C5</accession>
<feature type="domain" description="Gfo/Idh/MocA-like oxidoreductase N-terminal" evidence="2">
    <location>
        <begin position="33"/>
        <end position="157"/>
    </location>
</feature>
<evidence type="ECO:0000259" key="4">
    <source>
        <dbReference type="Pfam" id="PF22725"/>
    </source>
</evidence>
<dbReference type="Proteomes" id="UP000317835">
    <property type="component" value="Chromosome"/>
</dbReference>
<feature type="domain" description="Gfo/Idh/MocA-like oxidoreductase bacterial type C-terminal" evidence="3">
    <location>
        <begin position="368"/>
        <end position="442"/>
    </location>
</feature>
<keyword evidence="1" id="KW-0732">Signal</keyword>
<dbReference type="AlphaFoldDB" id="A0A518H8C5"/>
<reference evidence="5 6" key="1">
    <citation type="submission" date="2019-02" db="EMBL/GenBank/DDBJ databases">
        <title>Deep-cultivation of Planctomycetes and their phenomic and genomic characterization uncovers novel biology.</title>
        <authorList>
            <person name="Wiegand S."/>
            <person name="Jogler M."/>
            <person name="Boedeker C."/>
            <person name="Pinto D."/>
            <person name="Vollmers J."/>
            <person name="Rivas-Marin E."/>
            <person name="Kohn T."/>
            <person name="Peeters S.H."/>
            <person name="Heuer A."/>
            <person name="Rast P."/>
            <person name="Oberbeckmann S."/>
            <person name="Bunk B."/>
            <person name="Jeske O."/>
            <person name="Meyerdierks A."/>
            <person name="Storesund J.E."/>
            <person name="Kallscheuer N."/>
            <person name="Luecker S."/>
            <person name="Lage O.M."/>
            <person name="Pohl T."/>
            <person name="Merkel B.J."/>
            <person name="Hornburger P."/>
            <person name="Mueller R.-W."/>
            <person name="Bruemmer F."/>
            <person name="Labrenz M."/>
            <person name="Spormann A.M."/>
            <person name="Op den Camp H."/>
            <person name="Overmann J."/>
            <person name="Amann R."/>
            <person name="Jetten M.S.M."/>
            <person name="Mascher T."/>
            <person name="Medema M.H."/>
            <person name="Devos D.P."/>
            <person name="Kaster A.-K."/>
            <person name="Ovreas L."/>
            <person name="Rohde M."/>
            <person name="Galperin M.Y."/>
            <person name="Jogler C."/>
        </authorList>
    </citation>
    <scope>NUCLEOTIDE SEQUENCE [LARGE SCALE GENOMIC DNA]</scope>
    <source>
        <strain evidence="5 6">ElP</strain>
    </source>
</reference>
<feature type="chain" id="PRO_5022228520" evidence="1">
    <location>
        <begin position="24"/>
        <end position="447"/>
    </location>
</feature>
<proteinExistence type="predicted"/>
<dbReference type="Pfam" id="PF01408">
    <property type="entry name" value="GFO_IDH_MocA"/>
    <property type="match status" value="1"/>
</dbReference>
<feature type="domain" description="GFO/IDH/MocA-like oxidoreductase" evidence="4">
    <location>
        <begin position="223"/>
        <end position="324"/>
    </location>
</feature>
<evidence type="ECO:0000313" key="6">
    <source>
        <dbReference type="Proteomes" id="UP000317835"/>
    </source>
</evidence>
<dbReference type="GO" id="GO:0000166">
    <property type="term" value="F:nucleotide binding"/>
    <property type="evidence" value="ECO:0007669"/>
    <property type="project" value="InterPro"/>
</dbReference>
<dbReference type="InterPro" id="IPR050463">
    <property type="entry name" value="Gfo/Idh/MocA_oxidrdct_glycsds"/>
</dbReference>
<evidence type="ECO:0000259" key="3">
    <source>
        <dbReference type="Pfam" id="PF19051"/>
    </source>
</evidence>
<dbReference type="EC" id="1.1.1.18" evidence="5"/>
<dbReference type="KEGG" id="tpla:ElP_50500"/>
<dbReference type="PANTHER" id="PTHR43818">
    <property type="entry name" value="BCDNA.GH03377"/>
    <property type="match status" value="1"/>
</dbReference>
<dbReference type="GO" id="GO:0050112">
    <property type="term" value="F:inositol 2-dehydrogenase (NAD+) activity"/>
    <property type="evidence" value="ECO:0007669"/>
    <property type="project" value="UniProtKB-EC"/>
</dbReference>
<dbReference type="EMBL" id="CP036426">
    <property type="protein sequence ID" value="QDV37117.1"/>
    <property type="molecule type" value="Genomic_DNA"/>
</dbReference>
<dbReference type="Pfam" id="PF19051">
    <property type="entry name" value="GFO_IDH_MocA_C2"/>
    <property type="match status" value="1"/>
</dbReference>
<feature type="signal peptide" evidence="1">
    <location>
        <begin position="1"/>
        <end position="23"/>
    </location>
</feature>
<dbReference type="InterPro" id="IPR000683">
    <property type="entry name" value="Gfo/Idh/MocA-like_OxRdtase_N"/>
</dbReference>
<dbReference type="SUPFAM" id="SSF55347">
    <property type="entry name" value="Glyceraldehyde-3-phosphate dehydrogenase-like, C-terminal domain"/>
    <property type="match status" value="1"/>
</dbReference>